<dbReference type="GO" id="GO:0006412">
    <property type="term" value="P:translation"/>
    <property type="evidence" value="ECO:0007669"/>
    <property type="project" value="UniProtKB-UniRule"/>
</dbReference>
<comment type="function">
    <text evidence="6">Removes the formyl group from the N-terminal Met of newly synthesized proteins. Requires at least a dipeptide for an efficient rate of reaction. N-terminal L-methionine is a prerequisite for activity but the enzyme has broad specificity at other positions.</text>
</comment>
<keyword evidence="5 6" id="KW-0408">Iron</keyword>
<keyword evidence="8" id="KW-1185">Reference proteome</keyword>
<dbReference type="KEGG" id="spl:Spea_0031"/>
<dbReference type="GO" id="GO:0046872">
    <property type="term" value="F:metal ion binding"/>
    <property type="evidence" value="ECO:0007669"/>
    <property type="project" value="UniProtKB-KW"/>
</dbReference>
<dbReference type="AlphaFoldDB" id="A8GYH3"/>
<evidence type="ECO:0000313" key="8">
    <source>
        <dbReference type="Proteomes" id="UP000002608"/>
    </source>
</evidence>
<dbReference type="PANTHER" id="PTHR10458">
    <property type="entry name" value="PEPTIDE DEFORMYLASE"/>
    <property type="match status" value="1"/>
</dbReference>
<feature type="binding site" evidence="6">
    <location>
        <position position="162"/>
    </location>
    <ligand>
        <name>Fe cation</name>
        <dbReference type="ChEBI" id="CHEBI:24875"/>
    </ligand>
</feature>
<feature type="active site" evidence="6">
    <location>
        <position position="163"/>
    </location>
</feature>
<keyword evidence="3 6" id="KW-0378">Hydrolase</keyword>
<dbReference type="PRINTS" id="PR01576">
    <property type="entry name" value="PDEFORMYLASE"/>
</dbReference>
<name>A8GYH3_SHEPA</name>
<dbReference type="CDD" id="cd00487">
    <property type="entry name" value="Pep_deformylase"/>
    <property type="match status" value="1"/>
</dbReference>
<keyword evidence="4 6" id="KW-0648">Protein biosynthesis</keyword>
<evidence type="ECO:0000313" key="7">
    <source>
        <dbReference type="EMBL" id="ABV85360.1"/>
    </source>
</evidence>
<accession>A8GYH3</accession>
<dbReference type="EC" id="3.5.1.88" evidence="6"/>
<dbReference type="InterPro" id="IPR036821">
    <property type="entry name" value="Peptide_deformylase_sf"/>
</dbReference>
<dbReference type="HAMAP" id="MF_00163">
    <property type="entry name" value="Pep_deformylase"/>
    <property type="match status" value="1"/>
</dbReference>
<comment type="catalytic activity">
    <reaction evidence="6">
        <text>N-terminal N-formyl-L-methionyl-[peptide] + H2O = N-terminal L-methionyl-[peptide] + formate</text>
        <dbReference type="Rhea" id="RHEA:24420"/>
        <dbReference type="Rhea" id="RHEA-COMP:10639"/>
        <dbReference type="Rhea" id="RHEA-COMP:10640"/>
        <dbReference type="ChEBI" id="CHEBI:15377"/>
        <dbReference type="ChEBI" id="CHEBI:15740"/>
        <dbReference type="ChEBI" id="CHEBI:49298"/>
        <dbReference type="ChEBI" id="CHEBI:64731"/>
        <dbReference type="EC" id="3.5.1.88"/>
    </reaction>
</comment>
<protein>
    <recommendedName>
        <fullName evidence="6">Peptide deformylase</fullName>
        <shortName evidence="6">PDF</shortName>
        <ecNumber evidence="6">3.5.1.88</ecNumber>
    </recommendedName>
    <alternativeName>
        <fullName evidence="6">Polypeptide deformylase</fullName>
    </alternativeName>
</protein>
<dbReference type="Pfam" id="PF01327">
    <property type="entry name" value="Pep_deformylase"/>
    <property type="match status" value="1"/>
</dbReference>
<dbReference type="eggNOG" id="COG0242">
    <property type="taxonomic scope" value="Bacteria"/>
</dbReference>
<organism evidence="7 8">
    <name type="scientific">Shewanella pealeana (strain ATCC 700345 / ANG-SQ1)</name>
    <dbReference type="NCBI Taxonomy" id="398579"/>
    <lineage>
        <taxon>Bacteria</taxon>
        <taxon>Pseudomonadati</taxon>
        <taxon>Pseudomonadota</taxon>
        <taxon>Gammaproteobacteria</taxon>
        <taxon>Alteromonadales</taxon>
        <taxon>Shewanellaceae</taxon>
        <taxon>Shewanella</taxon>
    </lineage>
</organism>
<evidence type="ECO:0000256" key="4">
    <source>
        <dbReference type="ARBA" id="ARBA00022917"/>
    </source>
</evidence>
<evidence type="ECO:0000256" key="2">
    <source>
        <dbReference type="ARBA" id="ARBA00022723"/>
    </source>
</evidence>
<dbReference type="InterPro" id="IPR023635">
    <property type="entry name" value="Peptide_deformylase"/>
</dbReference>
<dbReference type="PANTHER" id="PTHR10458:SF21">
    <property type="entry name" value="PEPTIDE DEFORMYLASE"/>
    <property type="match status" value="1"/>
</dbReference>
<dbReference type="EMBL" id="CP000851">
    <property type="protein sequence ID" value="ABV85360.1"/>
    <property type="molecule type" value="Genomic_DNA"/>
</dbReference>
<keyword evidence="2 6" id="KW-0479">Metal-binding</keyword>
<dbReference type="GO" id="GO:0042586">
    <property type="term" value="F:peptide deformylase activity"/>
    <property type="evidence" value="ECO:0007669"/>
    <property type="project" value="UniProtKB-UniRule"/>
</dbReference>
<sequence>MPLTTKIEPLAKVSITNWLKFDRLVKSLGMSLLKVLRFPDERLRTVAQPITEFNPALQTQIDDMFETMYEEKGIGLAATQVDYHHQLIVMDLQDEVERPKVFINLEITAKSGDFCNEEGCLSVPGVYAKVDRAEFVTIKALDRDGKEFTLEADGLFAICLQHELDHLSGKLFVDYLSPLKRQRIKQKLEKAARLEAKQG</sequence>
<feature type="binding site" evidence="6">
    <location>
        <position position="166"/>
    </location>
    <ligand>
        <name>Fe cation</name>
        <dbReference type="ChEBI" id="CHEBI:24875"/>
    </ligand>
</feature>
<proteinExistence type="inferred from homology"/>
<dbReference type="HOGENOM" id="CLU_061901_2_1_6"/>
<gene>
    <name evidence="6" type="primary">def</name>
    <name evidence="7" type="ordered locus">Spea_0031</name>
</gene>
<dbReference type="Gene3D" id="3.90.45.10">
    <property type="entry name" value="Peptide deformylase"/>
    <property type="match status" value="1"/>
</dbReference>
<dbReference type="NCBIfam" id="TIGR00079">
    <property type="entry name" value="pept_deformyl"/>
    <property type="match status" value="1"/>
</dbReference>
<comment type="similarity">
    <text evidence="1 6">Belongs to the polypeptide deformylase family.</text>
</comment>
<evidence type="ECO:0000256" key="1">
    <source>
        <dbReference type="ARBA" id="ARBA00010759"/>
    </source>
</evidence>
<dbReference type="Proteomes" id="UP000002608">
    <property type="component" value="Chromosome"/>
</dbReference>
<dbReference type="PIRSF" id="PIRSF004749">
    <property type="entry name" value="Pep_def"/>
    <property type="match status" value="1"/>
</dbReference>
<dbReference type="NCBIfam" id="NF001159">
    <property type="entry name" value="PRK00150.1-3"/>
    <property type="match status" value="1"/>
</dbReference>
<dbReference type="SUPFAM" id="SSF56420">
    <property type="entry name" value="Peptide deformylase"/>
    <property type="match status" value="1"/>
</dbReference>
<reference evidence="7 8" key="1">
    <citation type="submission" date="2007-10" db="EMBL/GenBank/DDBJ databases">
        <title>Complete sequence of Shewanella pealeana ATCC 700345.</title>
        <authorList>
            <consortium name="US DOE Joint Genome Institute"/>
            <person name="Copeland A."/>
            <person name="Lucas S."/>
            <person name="Lapidus A."/>
            <person name="Barry K."/>
            <person name="Glavina del Rio T."/>
            <person name="Dalin E."/>
            <person name="Tice H."/>
            <person name="Pitluck S."/>
            <person name="Chertkov O."/>
            <person name="Brettin T."/>
            <person name="Bruce D."/>
            <person name="Detter J.C."/>
            <person name="Han C."/>
            <person name="Schmutz J."/>
            <person name="Larimer F."/>
            <person name="Land M."/>
            <person name="Hauser L."/>
            <person name="Kyrpides N."/>
            <person name="Kim E."/>
            <person name="Zhao J.-S.Z."/>
            <person name="Manno D."/>
            <person name="Hawari J."/>
            <person name="Richardson P."/>
        </authorList>
    </citation>
    <scope>NUCLEOTIDE SEQUENCE [LARGE SCALE GENOMIC DNA]</scope>
    <source>
        <strain evidence="8">ATCC 700345 / ANG-SQ1</strain>
    </source>
</reference>
<feature type="binding site" evidence="6">
    <location>
        <position position="120"/>
    </location>
    <ligand>
        <name>Fe cation</name>
        <dbReference type="ChEBI" id="CHEBI:24875"/>
    </ligand>
</feature>
<dbReference type="FunFam" id="3.90.45.10:FF:000001">
    <property type="entry name" value="Peptide deformylase"/>
    <property type="match status" value="1"/>
</dbReference>
<comment type="cofactor">
    <cofactor evidence="6">
        <name>Fe(2+)</name>
        <dbReference type="ChEBI" id="CHEBI:29033"/>
    </cofactor>
    <text evidence="6">Binds 1 Fe(2+) ion.</text>
</comment>
<evidence type="ECO:0000256" key="3">
    <source>
        <dbReference type="ARBA" id="ARBA00022801"/>
    </source>
</evidence>
<evidence type="ECO:0000256" key="6">
    <source>
        <dbReference type="HAMAP-Rule" id="MF_00163"/>
    </source>
</evidence>
<dbReference type="STRING" id="398579.Spea_0031"/>
<evidence type="ECO:0000256" key="5">
    <source>
        <dbReference type="ARBA" id="ARBA00023004"/>
    </source>
</evidence>